<feature type="transmembrane region" description="Helical" evidence="3">
    <location>
        <begin position="148"/>
        <end position="165"/>
    </location>
</feature>
<keyword evidence="3" id="KW-1133">Transmembrane helix</keyword>
<evidence type="ECO:0000256" key="1">
    <source>
        <dbReference type="ARBA" id="ARBA00004370"/>
    </source>
</evidence>
<dbReference type="OrthoDB" id="9796461at2"/>
<evidence type="ECO:0000313" key="7">
    <source>
        <dbReference type="Proteomes" id="UP000199687"/>
    </source>
</evidence>
<gene>
    <name evidence="6" type="ORF">SAMN04487944_108120</name>
</gene>
<dbReference type="GO" id="GO:0016747">
    <property type="term" value="F:acyltransferase activity, transferring groups other than amino-acyl groups"/>
    <property type="evidence" value="ECO:0007669"/>
    <property type="project" value="InterPro"/>
</dbReference>
<dbReference type="AlphaFoldDB" id="A0A1H9RF87"/>
<keyword evidence="7" id="KW-1185">Reference proteome</keyword>
<feature type="transmembrane region" description="Helical" evidence="3">
    <location>
        <begin position="324"/>
        <end position="342"/>
    </location>
</feature>
<dbReference type="GO" id="GO:0016020">
    <property type="term" value="C:membrane"/>
    <property type="evidence" value="ECO:0007669"/>
    <property type="project" value="TreeGrafter"/>
</dbReference>
<keyword evidence="6" id="KW-0808">Transferase</keyword>
<dbReference type="InterPro" id="IPR050879">
    <property type="entry name" value="Acyltransferase_3"/>
</dbReference>
<comment type="subcellular location">
    <subcellularLocation>
        <location evidence="1">Membrane</location>
    </subcellularLocation>
</comment>
<feature type="transmembrane region" description="Helical" evidence="3">
    <location>
        <begin position="17"/>
        <end position="33"/>
    </location>
</feature>
<dbReference type="PANTHER" id="PTHR23028">
    <property type="entry name" value="ACETYLTRANSFERASE"/>
    <property type="match status" value="1"/>
</dbReference>
<evidence type="ECO:0000313" key="6">
    <source>
        <dbReference type="EMBL" id="SER70629.1"/>
    </source>
</evidence>
<evidence type="ECO:0000256" key="2">
    <source>
        <dbReference type="ARBA" id="ARBA00007400"/>
    </source>
</evidence>
<keyword evidence="6" id="KW-0012">Acyltransferase</keyword>
<dbReference type="EMBL" id="FOGL01000008">
    <property type="protein sequence ID" value="SER70629.1"/>
    <property type="molecule type" value="Genomic_DNA"/>
</dbReference>
<name>A0A1H9RF87_9BACI</name>
<keyword evidence="3" id="KW-0472">Membrane</keyword>
<feature type="transmembrane region" description="Helical" evidence="3">
    <location>
        <begin position="177"/>
        <end position="196"/>
    </location>
</feature>
<feature type="transmembrane region" description="Helical" evidence="3">
    <location>
        <begin position="78"/>
        <end position="97"/>
    </location>
</feature>
<feature type="domain" description="Acyltransferase 3" evidence="4">
    <location>
        <begin position="14"/>
        <end position="344"/>
    </location>
</feature>
<organism evidence="6 7">
    <name type="scientific">Gracilibacillus ureilyticus</name>
    <dbReference type="NCBI Taxonomy" id="531814"/>
    <lineage>
        <taxon>Bacteria</taxon>
        <taxon>Bacillati</taxon>
        <taxon>Bacillota</taxon>
        <taxon>Bacilli</taxon>
        <taxon>Bacillales</taxon>
        <taxon>Bacillaceae</taxon>
        <taxon>Gracilibacillus</taxon>
    </lineage>
</organism>
<dbReference type="InterPro" id="IPR043968">
    <property type="entry name" value="SGNH"/>
</dbReference>
<reference evidence="6 7" key="1">
    <citation type="submission" date="2016-10" db="EMBL/GenBank/DDBJ databases">
        <authorList>
            <person name="de Groot N.N."/>
        </authorList>
    </citation>
    <scope>NUCLEOTIDE SEQUENCE [LARGE SCALE GENOMIC DNA]</scope>
    <source>
        <strain evidence="6 7">CGMCC 1.7727</strain>
    </source>
</reference>
<feature type="transmembrane region" description="Helical" evidence="3">
    <location>
        <begin position="258"/>
        <end position="281"/>
    </location>
</feature>
<comment type="similarity">
    <text evidence="2">Belongs to the acyltransferase 3 family.</text>
</comment>
<feature type="transmembrane region" description="Helical" evidence="3">
    <location>
        <begin position="363"/>
        <end position="384"/>
    </location>
</feature>
<dbReference type="Pfam" id="PF01757">
    <property type="entry name" value="Acyl_transf_3"/>
    <property type="match status" value="1"/>
</dbReference>
<dbReference type="RefSeq" id="WP_089740662.1">
    <property type="nucleotide sequence ID" value="NZ_FOGL01000008.1"/>
</dbReference>
<dbReference type="Proteomes" id="UP000199687">
    <property type="component" value="Unassembled WGS sequence"/>
</dbReference>
<feature type="transmembrane region" description="Helical" evidence="3">
    <location>
        <begin position="39"/>
        <end position="57"/>
    </location>
</feature>
<dbReference type="GO" id="GO:0009103">
    <property type="term" value="P:lipopolysaccharide biosynthetic process"/>
    <property type="evidence" value="ECO:0007669"/>
    <property type="project" value="TreeGrafter"/>
</dbReference>
<feature type="domain" description="SGNH" evidence="5">
    <location>
        <begin position="446"/>
        <end position="659"/>
    </location>
</feature>
<feature type="transmembrane region" description="Helical" evidence="3">
    <location>
        <begin position="202"/>
        <end position="225"/>
    </location>
</feature>
<protein>
    <submittedName>
        <fullName evidence="6">Peptidoglycan/LPS O-acetylase OafA/YrhL, contains acyltransferase and SGNH-hydrolase domains</fullName>
    </submittedName>
</protein>
<evidence type="ECO:0000259" key="5">
    <source>
        <dbReference type="Pfam" id="PF19040"/>
    </source>
</evidence>
<feature type="transmembrane region" description="Helical" evidence="3">
    <location>
        <begin position="293"/>
        <end position="318"/>
    </location>
</feature>
<keyword evidence="3" id="KW-0812">Transmembrane</keyword>
<dbReference type="GO" id="GO:0016787">
    <property type="term" value="F:hydrolase activity"/>
    <property type="evidence" value="ECO:0007669"/>
    <property type="project" value="UniProtKB-KW"/>
</dbReference>
<feature type="transmembrane region" description="Helical" evidence="3">
    <location>
        <begin position="232"/>
        <end position="252"/>
    </location>
</feature>
<evidence type="ECO:0000256" key="3">
    <source>
        <dbReference type="SAM" id="Phobius"/>
    </source>
</evidence>
<dbReference type="PANTHER" id="PTHR23028:SF53">
    <property type="entry name" value="ACYL_TRANSF_3 DOMAIN-CONTAINING PROTEIN"/>
    <property type="match status" value="1"/>
</dbReference>
<proteinExistence type="inferred from homology"/>
<sequence length="671" mass="75998">MKDLIVPEKKFRPEIEGVRVLAAFLVAVYHIWFGKVSGGVDVFFIVSGYLITTSLLSRVAKLGTINLTEYYLGLVRRLWPLALTVVLFTITASYLIFPASRWITIVQEALSSIFYYENWQLAFNSVDYLAQNVDASPFQHFWALSLQGQFYITWPFIIFLAYFLATRIFKTPLRKTLLTILVVMFIASLSYSVYITEVNQPWAYFNTFARVWEFSLGGILALLLPYLKLPKVVSFIVGWTGFCIISLTGMVLPVSDVFPGYAALLPITGVIFVIVSAENASGFGVQKLLGTKLFLFLGSVSYAFYLWHWPLFIFYLAYFDVENVTVLAGILIIIVAFILSLVTSRLIEKPIQKLSPRNAKKKIIAIAASFLIPVAGVAIAWNMYGQQLLNDPINGTDMSQVAKQEYYTGLEELPEEYYSNNEEEELVPDFISVTKDLPEFYQQTECYTTMIGEGVKTCSYGDTTDPEYTLALVGGSHSGHWFPPIVTAAEQLNIEVQLYYKDACRFSTDDFNGGLDETCMSWNEELVEVLEKDMPDMIFTTATVEGSLEIPQGYIDLWENYEGRAEIIAIRDTPKFPYEVPACVEDKGMNDCHTEREGMMEDGKLTEEGRDLPENVHLIDFSDYICDDDTCYSVLNNIIIYRDTNHITTTFSETLAAPMRRELTEVIESLS</sequence>
<accession>A0A1H9RF87</accession>
<dbReference type="Pfam" id="PF19040">
    <property type="entry name" value="SGNH"/>
    <property type="match status" value="1"/>
</dbReference>
<evidence type="ECO:0000259" key="4">
    <source>
        <dbReference type="Pfam" id="PF01757"/>
    </source>
</evidence>
<keyword evidence="6" id="KW-0378">Hydrolase</keyword>
<dbReference type="InterPro" id="IPR002656">
    <property type="entry name" value="Acyl_transf_3_dom"/>
</dbReference>